<dbReference type="Gene3D" id="3.30.460.10">
    <property type="entry name" value="Beta Polymerase, domain 2"/>
    <property type="match status" value="1"/>
</dbReference>
<dbReference type="AlphaFoldDB" id="A0A7C8IE03"/>
<dbReference type="PANTHER" id="PTHR34822">
    <property type="entry name" value="GRPB DOMAIN PROTEIN (AFU_ORTHOLOGUE AFUA_1G01530)"/>
    <property type="match status" value="1"/>
</dbReference>
<name>A0A7C8IE03_9PLEO</name>
<evidence type="ECO:0000259" key="1">
    <source>
        <dbReference type="PROSITE" id="PS51186"/>
    </source>
</evidence>
<keyword evidence="3" id="KW-1185">Reference proteome</keyword>
<evidence type="ECO:0000313" key="3">
    <source>
        <dbReference type="Proteomes" id="UP000481861"/>
    </source>
</evidence>
<dbReference type="InterPro" id="IPR007344">
    <property type="entry name" value="GrpB/CoaE"/>
</dbReference>
<accession>A0A7C8IE03</accession>
<dbReference type="OrthoDB" id="630895at2759"/>
<dbReference type="SUPFAM" id="SSF55729">
    <property type="entry name" value="Acyl-CoA N-acyltransferases (Nat)"/>
    <property type="match status" value="1"/>
</dbReference>
<feature type="domain" description="N-acetyltransferase" evidence="1">
    <location>
        <begin position="192"/>
        <end position="358"/>
    </location>
</feature>
<dbReference type="InterPro" id="IPR016181">
    <property type="entry name" value="Acyl_CoA_acyltransferase"/>
</dbReference>
<dbReference type="Pfam" id="PF04229">
    <property type="entry name" value="GrpB"/>
    <property type="match status" value="1"/>
</dbReference>
<proteinExistence type="predicted"/>
<organism evidence="2 3">
    <name type="scientific">Massariosphaeria phaeospora</name>
    <dbReference type="NCBI Taxonomy" id="100035"/>
    <lineage>
        <taxon>Eukaryota</taxon>
        <taxon>Fungi</taxon>
        <taxon>Dikarya</taxon>
        <taxon>Ascomycota</taxon>
        <taxon>Pezizomycotina</taxon>
        <taxon>Dothideomycetes</taxon>
        <taxon>Pleosporomycetidae</taxon>
        <taxon>Pleosporales</taxon>
        <taxon>Pleosporales incertae sedis</taxon>
        <taxon>Massariosphaeria</taxon>
    </lineage>
</organism>
<dbReference type="Proteomes" id="UP000481861">
    <property type="component" value="Unassembled WGS sequence"/>
</dbReference>
<dbReference type="PANTHER" id="PTHR34822:SF1">
    <property type="entry name" value="GRPB FAMILY PROTEIN"/>
    <property type="match status" value="1"/>
</dbReference>
<dbReference type="GO" id="GO:0016747">
    <property type="term" value="F:acyltransferase activity, transferring groups other than amino-acyl groups"/>
    <property type="evidence" value="ECO:0007669"/>
    <property type="project" value="InterPro"/>
</dbReference>
<dbReference type="InterPro" id="IPR000182">
    <property type="entry name" value="GNAT_dom"/>
</dbReference>
<evidence type="ECO:0000313" key="2">
    <source>
        <dbReference type="EMBL" id="KAF2873913.1"/>
    </source>
</evidence>
<dbReference type="EMBL" id="JAADJZ010000007">
    <property type="protein sequence ID" value="KAF2873913.1"/>
    <property type="molecule type" value="Genomic_DNA"/>
</dbReference>
<sequence length="358" mass="40333">MSVVVEEYNPEWPAQFQKMKLSLETYLMDVPIVSIEHVGSTSVPGLAAKPTIDIDIIVMRAQIQSAINALVTKGDFVYLGELGIADRHALESPYQLPNRNIYVCVQGAFQTRNHLAVRDTLRSNVALRDEYSAVKLSLAARGIDIANYVEAKSPILQRILKESGSLPEEDLKAIEKANLNGEAFDAVKTERLTLREFIYADVEGYYKLESQDEVARYQMWGPKTQEQARNDVVQIMQARFKTPRMHIELAVIRDTKFIGRVGVKIRYPKDGIVISPPHADMWFSFLPEVQGQGFATEAAKAFIGLLKPPIELEIECDPRNTGSWRLAERLGFERVSLTKDAFECKGERVGSLVYRTVI</sequence>
<dbReference type="InterPro" id="IPR043519">
    <property type="entry name" value="NT_sf"/>
</dbReference>
<protein>
    <submittedName>
        <fullName evidence="2">GrpB protein-domain-containing protein</fullName>
    </submittedName>
</protein>
<gene>
    <name evidence="2" type="ORF">BDV95DRAFT_568001</name>
</gene>
<dbReference type="SUPFAM" id="SSF81301">
    <property type="entry name" value="Nucleotidyltransferase"/>
    <property type="match status" value="1"/>
</dbReference>
<comment type="caution">
    <text evidence="2">The sequence shown here is derived from an EMBL/GenBank/DDBJ whole genome shotgun (WGS) entry which is preliminary data.</text>
</comment>
<reference evidence="2 3" key="1">
    <citation type="submission" date="2020-01" db="EMBL/GenBank/DDBJ databases">
        <authorList>
            <consortium name="DOE Joint Genome Institute"/>
            <person name="Haridas S."/>
            <person name="Albert R."/>
            <person name="Binder M."/>
            <person name="Bloem J."/>
            <person name="Labutti K."/>
            <person name="Salamov A."/>
            <person name="Andreopoulos B."/>
            <person name="Baker S.E."/>
            <person name="Barry K."/>
            <person name="Bills G."/>
            <person name="Bluhm B.H."/>
            <person name="Cannon C."/>
            <person name="Castanera R."/>
            <person name="Culley D.E."/>
            <person name="Daum C."/>
            <person name="Ezra D."/>
            <person name="Gonzalez J.B."/>
            <person name="Henrissat B."/>
            <person name="Kuo A."/>
            <person name="Liang C."/>
            <person name="Lipzen A."/>
            <person name="Lutzoni F."/>
            <person name="Magnuson J."/>
            <person name="Mondo S."/>
            <person name="Nolan M."/>
            <person name="Ohm R."/>
            <person name="Pangilinan J."/>
            <person name="Park H.-J.H."/>
            <person name="Ramirez L."/>
            <person name="Alfaro M."/>
            <person name="Sun H."/>
            <person name="Tritt A."/>
            <person name="Yoshinaga Y."/>
            <person name="Zwiers L.-H.L."/>
            <person name="Turgeon B.G."/>
            <person name="Goodwin S.B."/>
            <person name="Spatafora J.W."/>
            <person name="Crous P.W."/>
            <person name="Grigoriev I.V."/>
        </authorList>
    </citation>
    <scope>NUCLEOTIDE SEQUENCE [LARGE SCALE GENOMIC DNA]</scope>
    <source>
        <strain evidence="2 3">CBS 611.86</strain>
    </source>
</reference>
<dbReference type="PROSITE" id="PS51186">
    <property type="entry name" value="GNAT"/>
    <property type="match status" value="1"/>
</dbReference>
<dbReference type="Gene3D" id="3.40.630.30">
    <property type="match status" value="1"/>
</dbReference>
<dbReference type="Pfam" id="PF13302">
    <property type="entry name" value="Acetyltransf_3"/>
    <property type="match status" value="1"/>
</dbReference>